<dbReference type="NCBIfam" id="NF033749">
    <property type="entry name" value="bact_hemeryth"/>
    <property type="match status" value="1"/>
</dbReference>
<name>A0ABR5SJV6_9BACT</name>
<dbReference type="NCBIfam" id="TIGR02481">
    <property type="entry name" value="hemeryth_dom"/>
    <property type="match status" value="1"/>
</dbReference>
<dbReference type="InterPro" id="IPR050669">
    <property type="entry name" value="Hemerythrin"/>
</dbReference>
<dbReference type="InterPro" id="IPR012827">
    <property type="entry name" value="Hemerythrin_metal-bd"/>
</dbReference>
<comment type="caution">
    <text evidence="6">The sequence shown here is derived from an EMBL/GenBank/DDBJ whole genome shotgun (WGS) entry which is preliminary data.</text>
</comment>
<dbReference type="InterPro" id="IPR012312">
    <property type="entry name" value="Hemerythrin-like"/>
</dbReference>
<accession>A0ABR5SJV6</accession>
<dbReference type="EMBL" id="LNQR01000001">
    <property type="protein sequence ID" value="KWT95121.1"/>
    <property type="molecule type" value="Genomic_DNA"/>
</dbReference>
<dbReference type="Pfam" id="PF01814">
    <property type="entry name" value="Hemerythrin"/>
    <property type="match status" value="1"/>
</dbReference>
<keyword evidence="2" id="KW-0561">Oxygen transport</keyword>
<keyword evidence="7" id="KW-1185">Reference proteome</keyword>
<evidence type="ECO:0000256" key="4">
    <source>
        <dbReference type="ARBA" id="ARBA00023004"/>
    </source>
</evidence>
<dbReference type="Gene3D" id="1.20.120.50">
    <property type="entry name" value="Hemerythrin-like"/>
    <property type="match status" value="1"/>
</dbReference>
<gene>
    <name evidence="6" type="ORF">ASN18_0049</name>
</gene>
<dbReference type="Proteomes" id="UP000060487">
    <property type="component" value="Unassembled WGS sequence"/>
</dbReference>
<keyword evidence="4" id="KW-0408">Iron</keyword>
<evidence type="ECO:0000256" key="1">
    <source>
        <dbReference type="ARBA" id="ARBA00010587"/>
    </source>
</evidence>
<reference evidence="6 7" key="1">
    <citation type="submission" date="2015-11" db="EMBL/GenBank/DDBJ databases">
        <authorList>
            <person name="Lin W."/>
        </authorList>
    </citation>
    <scope>NUCLEOTIDE SEQUENCE [LARGE SCALE GENOMIC DNA]</scope>
    <source>
        <strain evidence="6 7">HCH-1</strain>
    </source>
</reference>
<sequence>MPLITWNESLSVHIKEFDEHHKKILKLLNGLFDAVSAKKGSTVIEPVIGELIDYTRYHFTAEEKLLNKLAFPWISAHEHEHKDLIAKIVDFQKQFKEGKAMVDLALLNFLKEWLTKHIMGTDKKYSPFLKEKGVS</sequence>
<dbReference type="InterPro" id="IPR035938">
    <property type="entry name" value="Hemerythrin-like_sf"/>
</dbReference>
<feature type="domain" description="Hemerythrin-like" evidence="5">
    <location>
        <begin position="14"/>
        <end position="129"/>
    </location>
</feature>
<dbReference type="CDD" id="cd12107">
    <property type="entry name" value="Hemerythrin"/>
    <property type="match status" value="1"/>
</dbReference>
<dbReference type="SUPFAM" id="SSF47188">
    <property type="entry name" value="Hemerythrin-like"/>
    <property type="match status" value="1"/>
</dbReference>
<evidence type="ECO:0000259" key="5">
    <source>
        <dbReference type="Pfam" id="PF01814"/>
    </source>
</evidence>
<evidence type="ECO:0000256" key="3">
    <source>
        <dbReference type="ARBA" id="ARBA00022723"/>
    </source>
</evidence>
<keyword evidence="2" id="KW-0813">Transport</keyword>
<evidence type="ECO:0000313" key="6">
    <source>
        <dbReference type="EMBL" id="KWT95121.1"/>
    </source>
</evidence>
<comment type="similarity">
    <text evidence="1">Belongs to the hemerythrin family.</text>
</comment>
<proteinExistence type="inferred from homology"/>
<evidence type="ECO:0000256" key="2">
    <source>
        <dbReference type="ARBA" id="ARBA00022621"/>
    </source>
</evidence>
<organism evidence="6 7">
    <name type="scientific">Candidatus Magnetominusculus xianensis</name>
    <dbReference type="NCBI Taxonomy" id="1748249"/>
    <lineage>
        <taxon>Bacteria</taxon>
        <taxon>Pseudomonadati</taxon>
        <taxon>Nitrospirota</taxon>
        <taxon>Nitrospiria</taxon>
        <taxon>Nitrospirales</taxon>
        <taxon>Nitrospiraceae</taxon>
        <taxon>Candidatus Magnetominusculus</taxon>
    </lineage>
</organism>
<keyword evidence="3" id="KW-0479">Metal-binding</keyword>
<dbReference type="PANTHER" id="PTHR37164">
    <property type="entry name" value="BACTERIOHEMERYTHRIN"/>
    <property type="match status" value="1"/>
</dbReference>
<evidence type="ECO:0000313" key="7">
    <source>
        <dbReference type="Proteomes" id="UP000060487"/>
    </source>
</evidence>
<dbReference type="RefSeq" id="WP_085050587.1">
    <property type="nucleotide sequence ID" value="NZ_LNQR01000001.1"/>
</dbReference>
<protein>
    <submittedName>
        <fullName evidence="6">Hemerythrin</fullName>
    </submittedName>
</protein>
<dbReference type="PANTHER" id="PTHR37164:SF1">
    <property type="entry name" value="BACTERIOHEMERYTHRIN"/>
    <property type="match status" value="1"/>
</dbReference>
<dbReference type="InterPro" id="IPR016131">
    <property type="entry name" value="Haemerythrin_Fe_BS"/>
</dbReference>
<dbReference type="PROSITE" id="PS00550">
    <property type="entry name" value="HEMERYTHRINS"/>
    <property type="match status" value="1"/>
</dbReference>